<accession>A0A4U2ZZG2</accession>
<evidence type="ECO:0000313" key="3">
    <source>
        <dbReference type="Proteomes" id="UP000305222"/>
    </source>
</evidence>
<dbReference type="Proteomes" id="UP000305222">
    <property type="component" value="Unassembled WGS sequence"/>
</dbReference>
<proteinExistence type="predicted"/>
<feature type="transmembrane region" description="Helical" evidence="1">
    <location>
        <begin position="12"/>
        <end position="29"/>
    </location>
</feature>
<gene>
    <name evidence="2" type="ORF">FC699_34480</name>
</gene>
<dbReference type="EMBL" id="SZON01003290">
    <property type="protein sequence ID" value="TKI80866.1"/>
    <property type="molecule type" value="Genomic_DNA"/>
</dbReference>
<evidence type="ECO:0000256" key="1">
    <source>
        <dbReference type="SAM" id="Phobius"/>
    </source>
</evidence>
<feature type="non-terminal residue" evidence="2">
    <location>
        <position position="31"/>
    </location>
</feature>
<reference evidence="2 3" key="1">
    <citation type="journal article" date="2019" name="Environ. Microbiol.">
        <title>An active ?-lactamase is a part of an orchestrated cell wall stress resistance network of Bacillus subtilis and related rhizosphere species.</title>
        <authorList>
            <person name="Bucher T."/>
            <person name="Keren-Paz A."/>
            <person name="Hausser J."/>
            <person name="Olender T."/>
            <person name="Cytryn E."/>
            <person name="Kolodkin-Gal I."/>
        </authorList>
    </citation>
    <scope>NUCLEOTIDE SEQUENCE [LARGE SCALE GENOMIC DNA]</scope>
    <source>
        <strain evidence="2 3">I5</strain>
    </source>
</reference>
<evidence type="ECO:0000313" key="2">
    <source>
        <dbReference type="EMBL" id="TKI80866.1"/>
    </source>
</evidence>
<sequence>MRTKGLQKVKKVILSGGILLTGLLTFGFSEK</sequence>
<comment type="caution">
    <text evidence="2">The sequence shown here is derived from an EMBL/GenBank/DDBJ whole genome shotgun (WGS) entry which is preliminary data.</text>
</comment>
<dbReference type="AlphaFoldDB" id="A0A4U2ZZG2"/>
<keyword evidence="1" id="KW-1133">Transmembrane helix</keyword>
<keyword evidence="1" id="KW-0472">Membrane</keyword>
<name>A0A4U2ZZG2_9BACI</name>
<organism evidence="2 3">
    <name type="scientific">Bacillus wiedmannii</name>
    <dbReference type="NCBI Taxonomy" id="1890302"/>
    <lineage>
        <taxon>Bacteria</taxon>
        <taxon>Bacillati</taxon>
        <taxon>Bacillota</taxon>
        <taxon>Bacilli</taxon>
        <taxon>Bacillales</taxon>
        <taxon>Bacillaceae</taxon>
        <taxon>Bacillus</taxon>
        <taxon>Bacillus cereus group</taxon>
    </lineage>
</organism>
<protein>
    <submittedName>
        <fullName evidence="2">Chitin-binding protein</fullName>
    </submittedName>
</protein>
<keyword evidence="1" id="KW-0812">Transmembrane</keyword>